<gene>
    <name evidence="1" type="ORF">CEJ86_30685</name>
</gene>
<protein>
    <submittedName>
        <fullName evidence="1">Uncharacterized protein</fullName>
    </submittedName>
</protein>
<organism evidence="1 2">
    <name type="scientific">Rhizobium meliloti</name>
    <name type="common">Ensifer meliloti</name>
    <name type="synonym">Sinorhizobium meliloti</name>
    <dbReference type="NCBI Taxonomy" id="382"/>
    <lineage>
        <taxon>Bacteria</taxon>
        <taxon>Pseudomonadati</taxon>
        <taxon>Pseudomonadota</taxon>
        <taxon>Alphaproteobacteria</taxon>
        <taxon>Hyphomicrobiales</taxon>
        <taxon>Rhizobiaceae</taxon>
        <taxon>Sinorhizobium/Ensifer group</taxon>
        <taxon>Sinorhizobium</taxon>
    </lineage>
</organism>
<sequence length="118" mass="13566">MIASMKETTMAVEWTITIEGKNEFGDICRKEVRFDKRWERLFDGDLGLSIEDGKKIMEALQNAVVNHEAETYSLYRRVCPDCHTFRAVKDCTTRRIRTVFCRLALKLENAVVSAGFGI</sequence>
<accession>A0A2J0YTR9</accession>
<evidence type="ECO:0000313" key="2">
    <source>
        <dbReference type="Proteomes" id="UP000231987"/>
    </source>
</evidence>
<name>A0A2J0YTR9_RHIML</name>
<proteinExistence type="predicted"/>
<dbReference type="EMBL" id="NJGD01000028">
    <property type="protein sequence ID" value="PJR09693.1"/>
    <property type="molecule type" value="Genomic_DNA"/>
</dbReference>
<comment type="caution">
    <text evidence="1">The sequence shown here is derived from an EMBL/GenBank/DDBJ whole genome shotgun (WGS) entry which is preliminary data.</text>
</comment>
<dbReference type="Proteomes" id="UP000231987">
    <property type="component" value="Unassembled WGS sequence"/>
</dbReference>
<dbReference type="AlphaFoldDB" id="A0A2J0YTR9"/>
<reference evidence="1 2" key="1">
    <citation type="submission" date="2017-06" db="EMBL/GenBank/DDBJ databases">
        <title>Ensifer strains isolated from leguminous trees and herbs display diverse denitrification phenotypes with some acting as strong N2O sinks.</title>
        <authorList>
            <person name="Woliy K."/>
            <person name="Mania D."/>
            <person name="Bakken L.R."/>
            <person name="Frostegard A."/>
        </authorList>
    </citation>
    <scope>NUCLEOTIDE SEQUENCE [LARGE SCALE GENOMIC DNA]</scope>
    <source>
        <strain evidence="1 2">AC50a</strain>
    </source>
</reference>
<evidence type="ECO:0000313" key="1">
    <source>
        <dbReference type="EMBL" id="PJR09693.1"/>
    </source>
</evidence>